<name>A0A3A2ZV89_9EURO</name>
<proteinExistence type="predicted"/>
<feature type="compositionally biased region" description="Polar residues" evidence="1">
    <location>
        <begin position="103"/>
        <end position="114"/>
    </location>
</feature>
<gene>
    <name evidence="2" type="ORF">PHISCL_06734</name>
</gene>
<feature type="compositionally biased region" description="Polar residues" evidence="1">
    <location>
        <begin position="22"/>
        <end position="55"/>
    </location>
</feature>
<sequence length="176" mass="19568">MLFVPRNRYLSTRANASILQVPRTSRLASRRPYTNSSYGGENQDVSGKQTNPNSRPTKEREHPGPPPPNVSQNRSASKPRPTPSSATDSGSESASSEPGLSQGHPSSETPSNKAHPTLSDGRQSPYVDRNGNVRPDVPDDVKQHNIEMGERYDRPYNQISDEGRVEKGFWSKWKRD</sequence>
<protein>
    <submittedName>
        <fullName evidence="2">Conserved serine-rich protein</fullName>
    </submittedName>
</protein>
<accession>A0A3A2ZV89</accession>
<dbReference type="STRING" id="2070753.A0A3A2ZV89"/>
<organism evidence="2 3">
    <name type="scientific">Aspergillus sclerotialis</name>
    <dbReference type="NCBI Taxonomy" id="2070753"/>
    <lineage>
        <taxon>Eukaryota</taxon>
        <taxon>Fungi</taxon>
        <taxon>Dikarya</taxon>
        <taxon>Ascomycota</taxon>
        <taxon>Pezizomycotina</taxon>
        <taxon>Eurotiomycetes</taxon>
        <taxon>Eurotiomycetidae</taxon>
        <taxon>Eurotiales</taxon>
        <taxon>Aspergillaceae</taxon>
        <taxon>Aspergillus</taxon>
        <taxon>Aspergillus subgen. Polypaecilum</taxon>
    </lineage>
</organism>
<keyword evidence="3" id="KW-1185">Reference proteome</keyword>
<dbReference type="EMBL" id="MVGC01000265">
    <property type="protein sequence ID" value="RJE20941.1"/>
    <property type="molecule type" value="Genomic_DNA"/>
</dbReference>
<evidence type="ECO:0000256" key="1">
    <source>
        <dbReference type="SAM" id="MobiDB-lite"/>
    </source>
</evidence>
<reference evidence="3" key="1">
    <citation type="submission" date="2017-02" db="EMBL/GenBank/DDBJ databases">
        <authorList>
            <person name="Tafer H."/>
            <person name="Lopandic K."/>
        </authorList>
    </citation>
    <scope>NUCLEOTIDE SEQUENCE [LARGE SCALE GENOMIC DNA]</scope>
    <source>
        <strain evidence="3">CBS 366.77</strain>
    </source>
</reference>
<feature type="compositionally biased region" description="Low complexity" evidence="1">
    <location>
        <begin position="83"/>
        <end position="101"/>
    </location>
</feature>
<dbReference type="OrthoDB" id="5334244at2759"/>
<comment type="caution">
    <text evidence="2">The sequence shown here is derived from an EMBL/GenBank/DDBJ whole genome shotgun (WGS) entry which is preliminary data.</text>
</comment>
<feature type="compositionally biased region" description="Basic and acidic residues" evidence="1">
    <location>
        <begin position="136"/>
        <end position="154"/>
    </location>
</feature>
<dbReference type="AlphaFoldDB" id="A0A3A2ZV89"/>
<evidence type="ECO:0000313" key="3">
    <source>
        <dbReference type="Proteomes" id="UP000266188"/>
    </source>
</evidence>
<dbReference type="Proteomes" id="UP000266188">
    <property type="component" value="Unassembled WGS sequence"/>
</dbReference>
<feature type="region of interest" description="Disordered" evidence="1">
    <location>
        <begin position="22"/>
        <end position="176"/>
    </location>
</feature>
<evidence type="ECO:0000313" key="2">
    <source>
        <dbReference type="EMBL" id="RJE20941.1"/>
    </source>
</evidence>